<dbReference type="AlphaFoldDB" id="X0TI70"/>
<feature type="transmembrane region" description="Helical" evidence="1">
    <location>
        <begin position="38"/>
        <end position="57"/>
    </location>
</feature>
<dbReference type="EMBL" id="BARS01017836">
    <property type="protein sequence ID" value="GAF87847.1"/>
    <property type="molecule type" value="Genomic_DNA"/>
</dbReference>
<evidence type="ECO:0000313" key="2">
    <source>
        <dbReference type="EMBL" id="GAF87847.1"/>
    </source>
</evidence>
<evidence type="ECO:0000256" key="1">
    <source>
        <dbReference type="SAM" id="Phobius"/>
    </source>
</evidence>
<keyword evidence="1" id="KW-0472">Membrane</keyword>
<gene>
    <name evidence="2" type="ORF">S01H1_29108</name>
</gene>
<sequence length="76" mass="8774">IPSTPLPEYPPYHFIKTILFLEEEINSQVPLMTIRTSLYVLLTVILINVGILAYNTIKDTQSQRTDRIEQILNDSQ</sequence>
<name>X0TI70_9ZZZZ</name>
<proteinExistence type="predicted"/>
<comment type="caution">
    <text evidence="2">The sequence shown here is derived from an EMBL/GenBank/DDBJ whole genome shotgun (WGS) entry which is preliminary data.</text>
</comment>
<organism evidence="2">
    <name type="scientific">marine sediment metagenome</name>
    <dbReference type="NCBI Taxonomy" id="412755"/>
    <lineage>
        <taxon>unclassified sequences</taxon>
        <taxon>metagenomes</taxon>
        <taxon>ecological metagenomes</taxon>
    </lineage>
</organism>
<accession>X0TI70</accession>
<keyword evidence="1" id="KW-0812">Transmembrane</keyword>
<feature type="non-terminal residue" evidence="2">
    <location>
        <position position="1"/>
    </location>
</feature>
<keyword evidence="1" id="KW-1133">Transmembrane helix</keyword>
<reference evidence="2" key="1">
    <citation type="journal article" date="2014" name="Front. Microbiol.">
        <title>High frequency of phylogenetically diverse reductive dehalogenase-homologous genes in deep subseafloor sedimentary metagenomes.</title>
        <authorList>
            <person name="Kawai M."/>
            <person name="Futagami T."/>
            <person name="Toyoda A."/>
            <person name="Takaki Y."/>
            <person name="Nishi S."/>
            <person name="Hori S."/>
            <person name="Arai W."/>
            <person name="Tsubouchi T."/>
            <person name="Morono Y."/>
            <person name="Uchiyama I."/>
            <person name="Ito T."/>
            <person name="Fujiyama A."/>
            <person name="Inagaki F."/>
            <person name="Takami H."/>
        </authorList>
    </citation>
    <scope>NUCLEOTIDE SEQUENCE</scope>
    <source>
        <strain evidence="2">Expedition CK06-06</strain>
    </source>
</reference>
<protein>
    <submittedName>
        <fullName evidence="2">Uncharacterized protein</fullName>
    </submittedName>
</protein>